<dbReference type="Gene3D" id="3.40.50.300">
    <property type="entry name" value="P-loop containing nucleotide triphosphate hydrolases"/>
    <property type="match status" value="1"/>
</dbReference>
<dbReference type="SUPFAM" id="SSF52540">
    <property type="entry name" value="P-loop containing nucleoside triphosphate hydrolases"/>
    <property type="match status" value="1"/>
</dbReference>
<dbReference type="PANTHER" id="PTHR24221">
    <property type="entry name" value="ATP-BINDING CASSETTE SUB-FAMILY B"/>
    <property type="match status" value="1"/>
</dbReference>
<proteinExistence type="predicted"/>
<evidence type="ECO:0000313" key="5">
    <source>
        <dbReference type="Proteomes" id="UP000005583"/>
    </source>
</evidence>
<dbReference type="InterPro" id="IPR003439">
    <property type="entry name" value="ABC_transporter-like_ATP-bd"/>
</dbReference>
<dbReference type="HOGENOM" id="CLU_000604_1_9_9"/>
<evidence type="ECO:0000256" key="2">
    <source>
        <dbReference type="ARBA" id="ARBA00022840"/>
    </source>
</evidence>
<evidence type="ECO:0000313" key="4">
    <source>
        <dbReference type="EMBL" id="EEJ71876.1"/>
    </source>
</evidence>
<keyword evidence="5" id="KW-1185">Reference proteome</keyword>
<dbReference type="Proteomes" id="UP000005583">
    <property type="component" value="Unassembled WGS sequence"/>
</dbReference>
<dbReference type="InterPro" id="IPR027417">
    <property type="entry name" value="P-loop_NTPase"/>
</dbReference>
<dbReference type="GO" id="GO:0016887">
    <property type="term" value="F:ATP hydrolysis activity"/>
    <property type="evidence" value="ECO:0007669"/>
    <property type="project" value="InterPro"/>
</dbReference>
<dbReference type="GO" id="GO:0005524">
    <property type="term" value="F:ATP binding"/>
    <property type="evidence" value="ECO:0007669"/>
    <property type="project" value="UniProtKB-KW"/>
</dbReference>
<reference evidence="4 5" key="1">
    <citation type="submission" date="2009-01" db="EMBL/GenBank/DDBJ databases">
        <authorList>
            <person name="Qin X."/>
            <person name="Bachman B."/>
            <person name="Battles P."/>
            <person name="Bell A."/>
            <person name="Bess C."/>
            <person name="Bickham C."/>
            <person name="Chaboub L."/>
            <person name="Chen D."/>
            <person name="Coyle M."/>
            <person name="Deiros D.R."/>
            <person name="Dinh H."/>
            <person name="Forbes L."/>
            <person name="Fowler G."/>
            <person name="Francisco L."/>
            <person name="Fu Q."/>
            <person name="Gubbala S."/>
            <person name="Hale W."/>
            <person name="Han Y."/>
            <person name="Hemphill L."/>
            <person name="Highlander S.K."/>
            <person name="Hirani K."/>
            <person name="Hogues M."/>
            <person name="Jackson L."/>
            <person name="Jakkamsetti A."/>
            <person name="Javaid M."/>
            <person name="Jiang H."/>
            <person name="Korchina V."/>
            <person name="Kovar C."/>
            <person name="Lara F."/>
            <person name="Lee S."/>
            <person name="Mata R."/>
            <person name="Mathew T."/>
            <person name="Moen C."/>
            <person name="Morales K."/>
            <person name="Munidasa M."/>
            <person name="Nazareth L."/>
            <person name="Ngo R."/>
            <person name="Nguyen L."/>
            <person name="Okwuonu G."/>
            <person name="Ongeri F."/>
            <person name="Patil S."/>
            <person name="Petrosino J."/>
            <person name="Pham C."/>
            <person name="Pham P."/>
            <person name="Pu L.-L."/>
            <person name="Puazo M."/>
            <person name="Raj R."/>
            <person name="Reid J."/>
            <person name="Rouhana J."/>
            <person name="Saada N."/>
            <person name="Shang Y."/>
            <person name="Simmons D."/>
            <person name="Thornton R."/>
            <person name="Warren J."/>
            <person name="Weissenberger G."/>
            <person name="Zhang J."/>
            <person name="Zhang L."/>
            <person name="Zhou C."/>
            <person name="Zhu D."/>
            <person name="Muzny D."/>
            <person name="Worley K."/>
            <person name="Gibbs R."/>
        </authorList>
    </citation>
    <scope>NUCLEOTIDE SEQUENCE [LARGE SCALE GENOMIC DNA]</scope>
    <source>
        <strain evidence="4 5">DSM 16047</strain>
    </source>
</reference>
<keyword evidence="1" id="KW-0547">Nucleotide-binding</keyword>
<dbReference type="Pfam" id="PF00005">
    <property type="entry name" value="ABC_tran"/>
    <property type="match status" value="1"/>
</dbReference>
<dbReference type="InterPro" id="IPR039421">
    <property type="entry name" value="Type_1_exporter"/>
</dbReference>
<protein>
    <submittedName>
        <fullName evidence="4">ABC transporter, ATP-binding protein</fullName>
    </submittedName>
</protein>
<accession>C2ENK5</accession>
<gene>
    <name evidence="4" type="ORF">HMPREF0548_1251</name>
</gene>
<dbReference type="STRING" id="525365.HMPREF0548_1251"/>
<name>C2ENK5_9LACO</name>
<dbReference type="InterPro" id="IPR003593">
    <property type="entry name" value="AAA+_ATPase"/>
</dbReference>
<keyword evidence="2 4" id="KW-0067">ATP-binding</keyword>
<evidence type="ECO:0000259" key="3">
    <source>
        <dbReference type="SMART" id="SM00382"/>
    </source>
</evidence>
<dbReference type="AlphaFoldDB" id="C2ENK5"/>
<organism evidence="4 5">
    <name type="scientific">Lactobacillus ultunensis DSM 16047</name>
    <dbReference type="NCBI Taxonomy" id="525365"/>
    <lineage>
        <taxon>Bacteria</taxon>
        <taxon>Bacillati</taxon>
        <taxon>Bacillota</taxon>
        <taxon>Bacilli</taxon>
        <taxon>Lactobacillales</taxon>
        <taxon>Lactobacillaceae</taxon>
        <taxon>Lactobacillus</taxon>
    </lineage>
</organism>
<feature type="domain" description="AAA+ ATPase" evidence="3">
    <location>
        <begin position="1"/>
        <end position="179"/>
    </location>
</feature>
<evidence type="ECO:0000256" key="1">
    <source>
        <dbReference type="ARBA" id="ARBA00022741"/>
    </source>
</evidence>
<dbReference type="eggNOG" id="COG1132">
    <property type="taxonomic scope" value="Bacteria"/>
</dbReference>
<dbReference type="EMBL" id="ACGU01000056">
    <property type="protein sequence ID" value="EEJ71876.1"/>
    <property type="molecule type" value="Genomic_DNA"/>
</dbReference>
<dbReference type="SMART" id="SM00382">
    <property type="entry name" value="AAA"/>
    <property type="match status" value="1"/>
</dbReference>
<comment type="caution">
    <text evidence="4">The sequence shown here is derived from an EMBL/GenBank/DDBJ whole genome shotgun (WGS) entry which is preliminary data.</text>
</comment>
<dbReference type="GO" id="GO:0042626">
    <property type="term" value="F:ATPase-coupled transmembrane transporter activity"/>
    <property type="evidence" value="ECO:0007669"/>
    <property type="project" value="TreeGrafter"/>
</dbReference>
<dbReference type="PANTHER" id="PTHR24221:SF654">
    <property type="entry name" value="ATP-BINDING CASSETTE SUB-FAMILY B MEMBER 6"/>
    <property type="match status" value="1"/>
</dbReference>
<sequence>MLTGDSGTGKSTLFKVLLGQVKPKRGEVIYKDEEGHSFVPDFERIGYIAQDNTLFPDTIENNITMFNSKLAKKIPNTIKKVKLGKDIQKFPKGLKTLIDLDHENLSGGQKQKVVLARANIHNSDLLLIDEGTSAIDRKATKEILKELLESNQTIIMIAHNFSQEATDMFDREIHLIKEAN</sequence>